<sequence length="234" mass="26413">MGWPGFSRRELHTPELMDDPDCDLGTLYRTYEQFDRVNALVAGWPLVYRSHLRPFLRRDRANTLLDIGCGGGDVARHLIRWAARDGFTLRVLGIDADERAIAYAGAQTPMSGLHFRAVMSRELVREGQRFDLIISNHMLHHLSATELTGLLHDCEALGGRTVHSDIERSALAWAGFGAIMTPFFHDSFIVPDGMLSVRRSYRASELRRAVPPGWRVERPFPFRLLLTHAGADHA</sequence>
<evidence type="ECO:0000313" key="6">
    <source>
        <dbReference type="Proteomes" id="UP000007718"/>
    </source>
</evidence>
<protein>
    <submittedName>
        <fullName evidence="5">Methyltransferase type 11</fullName>
    </submittedName>
</protein>
<dbReference type="PANTHER" id="PTHR43464">
    <property type="entry name" value="METHYLTRANSFERASE"/>
    <property type="match status" value="1"/>
</dbReference>
<dbReference type="RefSeq" id="WP_013623005.1">
    <property type="nucleotide sequence ID" value="NC_015169.1"/>
</dbReference>
<reference evidence="5 6" key="1">
    <citation type="submission" date="2011-02" db="EMBL/GenBank/DDBJ databases">
        <title>The complete sequence of plasmid1 of Deinococcus proteolyticus DSM 20540.</title>
        <authorList>
            <consortium name="US DOE Joint Genome Institute (JGI-PGF)"/>
            <person name="Lucas S."/>
            <person name="Copeland A."/>
            <person name="Lapidus A."/>
            <person name="Bruce D."/>
            <person name="Goodwin L."/>
            <person name="Pitluck S."/>
            <person name="Kyrpides N."/>
            <person name="Mavromatis K."/>
            <person name="Pagani I."/>
            <person name="Ivanova N."/>
            <person name="Ovchinnikova G."/>
            <person name="Zeytun A."/>
            <person name="Detter J.C."/>
            <person name="Han C."/>
            <person name="Land M."/>
            <person name="Hauser L."/>
            <person name="Markowitz V."/>
            <person name="Cheng J.-F."/>
            <person name="Hugenholtz P."/>
            <person name="Woyke T."/>
            <person name="Wu D."/>
            <person name="Pukall R."/>
            <person name="Steenblock K."/>
            <person name="Brambilla E."/>
            <person name="Klenk H.-P."/>
            <person name="Eisen J.A."/>
        </authorList>
    </citation>
    <scope>NUCLEOTIDE SEQUENCE [LARGE SCALE GENOMIC DNA]</scope>
    <source>
        <strain evidence="6">ATCC 35074 / DSM 20540 / JCM 6276 / NBRC 101906 / NCIMB 13154 / VKM Ac-1939 / CCM 2703 / MRP</strain>
        <plasmid evidence="6">Plasmid pDEIPR01</plasmid>
    </source>
</reference>
<evidence type="ECO:0000313" key="5">
    <source>
        <dbReference type="EMBL" id="ADY27273.1"/>
    </source>
</evidence>
<dbReference type="Proteomes" id="UP000007718">
    <property type="component" value="Plasmid pDEIPR01"/>
</dbReference>
<dbReference type="GO" id="GO:0032259">
    <property type="term" value="P:methylation"/>
    <property type="evidence" value="ECO:0007669"/>
    <property type="project" value="UniProtKB-KW"/>
</dbReference>
<proteinExistence type="predicted"/>
<name>F0RPG7_DEIPM</name>
<dbReference type="Pfam" id="PF13649">
    <property type="entry name" value="Methyltransf_25"/>
    <property type="match status" value="1"/>
</dbReference>
<dbReference type="GO" id="GO:0008168">
    <property type="term" value="F:methyltransferase activity"/>
    <property type="evidence" value="ECO:0007669"/>
    <property type="project" value="UniProtKB-KW"/>
</dbReference>
<dbReference type="InterPro" id="IPR041698">
    <property type="entry name" value="Methyltransf_25"/>
</dbReference>
<keyword evidence="2 5" id="KW-0808">Transferase</keyword>
<dbReference type="Gene3D" id="3.40.50.150">
    <property type="entry name" value="Vaccinia Virus protein VP39"/>
    <property type="match status" value="1"/>
</dbReference>
<gene>
    <name evidence="5" type="ordered locus">Deipr_2143</name>
</gene>
<dbReference type="HOGENOM" id="CLU_078235_1_0_0"/>
<evidence type="ECO:0000256" key="3">
    <source>
        <dbReference type="ARBA" id="ARBA00022691"/>
    </source>
</evidence>
<dbReference type="SUPFAM" id="SSF53335">
    <property type="entry name" value="S-adenosyl-L-methionine-dependent methyltransferases"/>
    <property type="match status" value="1"/>
</dbReference>
<geneLocation type="plasmid" evidence="5 6">
    <name>pDEIPR01</name>
</geneLocation>
<keyword evidence="1 5" id="KW-0489">Methyltransferase</keyword>
<keyword evidence="3" id="KW-0949">S-adenosyl-L-methionine</keyword>
<organism evidence="5 6">
    <name type="scientific">Deinococcus proteolyticus (strain ATCC 35074 / DSM 20540 / JCM 6276 / NBRC 101906 / NCIMB 13154 / VKM Ac-1939 / CCM 2703 / MRP)</name>
    <dbReference type="NCBI Taxonomy" id="693977"/>
    <lineage>
        <taxon>Bacteria</taxon>
        <taxon>Thermotogati</taxon>
        <taxon>Deinococcota</taxon>
        <taxon>Deinococci</taxon>
        <taxon>Deinococcales</taxon>
        <taxon>Deinococcaceae</taxon>
        <taxon>Deinococcus</taxon>
    </lineage>
</organism>
<dbReference type="AlphaFoldDB" id="F0RPG7"/>
<keyword evidence="5" id="KW-0614">Plasmid</keyword>
<keyword evidence="6" id="KW-1185">Reference proteome</keyword>
<accession>F0RPG7</accession>
<evidence type="ECO:0000259" key="4">
    <source>
        <dbReference type="Pfam" id="PF13649"/>
    </source>
</evidence>
<dbReference type="NCBIfam" id="NF004851">
    <property type="entry name" value="PRK06202.1"/>
    <property type="match status" value="1"/>
</dbReference>
<dbReference type="CDD" id="cd02440">
    <property type="entry name" value="AdoMet_MTases"/>
    <property type="match status" value="1"/>
</dbReference>
<dbReference type="EMBL" id="CP002537">
    <property type="protein sequence ID" value="ADY27273.1"/>
    <property type="molecule type" value="Genomic_DNA"/>
</dbReference>
<dbReference type="InterPro" id="IPR029063">
    <property type="entry name" value="SAM-dependent_MTases_sf"/>
</dbReference>
<dbReference type="PANTHER" id="PTHR43464:SF19">
    <property type="entry name" value="UBIQUINONE BIOSYNTHESIS O-METHYLTRANSFERASE, MITOCHONDRIAL"/>
    <property type="match status" value="1"/>
</dbReference>
<feature type="domain" description="Methyltransferase" evidence="4">
    <location>
        <begin position="65"/>
        <end position="154"/>
    </location>
</feature>
<evidence type="ECO:0000256" key="1">
    <source>
        <dbReference type="ARBA" id="ARBA00022603"/>
    </source>
</evidence>
<dbReference type="KEGG" id="dpt:Deipr_2143"/>
<evidence type="ECO:0000256" key="2">
    <source>
        <dbReference type="ARBA" id="ARBA00022679"/>
    </source>
</evidence>